<name>A0AAJ1IIK6_9SPIO</name>
<dbReference type="PROSITE" id="PS51149">
    <property type="entry name" value="GLY_RADICAL_2"/>
    <property type="match status" value="1"/>
</dbReference>
<feature type="domain" description="Glycine radical" evidence="4">
    <location>
        <begin position="651"/>
        <end position="768"/>
    </location>
</feature>
<dbReference type="EMBL" id="JAQQAL010000032">
    <property type="protein sequence ID" value="MDC7227741.1"/>
    <property type="molecule type" value="Genomic_DNA"/>
</dbReference>
<feature type="modified residue" description="Glycine radical" evidence="3">
    <location>
        <position position="746"/>
    </location>
</feature>
<evidence type="ECO:0000256" key="1">
    <source>
        <dbReference type="ARBA" id="ARBA00022818"/>
    </source>
</evidence>
<evidence type="ECO:0000256" key="3">
    <source>
        <dbReference type="PROSITE-ProRule" id="PRU00493"/>
    </source>
</evidence>
<gene>
    <name evidence="6" type="ORF">PQJ61_13335</name>
</gene>
<evidence type="ECO:0000259" key="5">
    <source>
        <dbReference type="PROSITE" id="PS51554"/>
    </source>
</evidence>
<dbReference type="Gene3D" id="3.20.70.20">
    <property type="match status" value="1"/>
</dbReference>
<dbReference type="Proteomes" id="UP001221217">
    <property type="component" value="Unassembled WGS sequence"/>
</dbReference>
<sequence>MLPEYVEKSIDQWFKKSDEATFFERIELQEEAVKKYYDKPYAVRYGKVLNYILERMTVVINEGEKIAGSVKEIIPDDEQREWAENLSCEWWDDVSEEEKQRRIMFYYSPGWIKRRNPLLFTFGHLSFDWEAIINKGLGWHAERAQGLIDSGEFADDQDKIDFLTGAVECYKAQTVLINRYADEAGKAGNDALSAVCRKIACEPAETLYEALQLIWFVVLISQKVAGCGVFCFDRMDQYLLPYFEKDIAEGRLTEEEAFGLIVEFFNKNNEILDHGDHMSQESDVVKNNLEVTYDDPNYIIIAGLLSKGVSGVNKLSHMMIRAQHELGLRNPFVVVRWHEGIDPEFWSEVCDSMRSNSTVVVYNDETMIPALLEFGIDEEDVYGYGFYGCNDPLIPKKEGGLRQLWVNLVWPFELALNGGSAFCVGAGDWVHDPSANFDMRDRLIGLMSGVYSGDTEGYKEPESMEDFIAGYKKQLRFLLLQYMEKMEEDYLKEQEYSRGRIRIEDLFLQGTIENATNWIAGGTKYHKITMQGSGLATAVDSLAAIDQAVFKEKKYSLDEIRQALRTDFADREDLRIYLDSLPKFGNDVEEVDKYATVVTNAFCDVVAEMNEKRTGLYTYMPTLSTDRDFTGMGACLAATADGRRAGEQISENQSPYMGADHSGVTALLNSVSKVPFHRITGGPLNVMLHPSTIEGDDGLAKLTALFSVFMKRGGMQLQLNVVGREELLDAQKKPEQHKNLCVRVTGYSAYFVQMGKIAQEELINRTVN</sequence>
<dbReference type="InterPro" id="IPR051215">
    <property type="entry name" value="GRE"/>
</dbReference>
<proteinExistence type="predicted"/>
<dbReference type="InterPro" id="IPR001150">
    <property type="entry name" value="Gly_radical"/>
</dbReference>
<keyword evidence="6" id="KW-0670">Pyruvate</keyword>
<evidence type="ECO:0000313" key="6">
    <source>
        <dbReference type="EMBL" id="MDC7227741.1"/>
    </source>
</evidence>
<dbReference type="Pfam" id="PF01228">
    <property type="entry name" value="Gly_radical"/>
    <property type="match status" value="1"/>
</dbReference>
<keyword evidence="2 6" id="KW-0456">Lyase</keyword>
<dbReference type="InterPro" id="IPR004184">
    <property type="entry name" value="PFL_dom"/>
</dbReference>
<evidence type="ECO:0000256" key="2">
    <source>
        <dbReference type="ARBA" id="ARBA00023239"/>
    </source>
</evidence>
<dbReference type="PANTHER" id="PTHR43641">
    <property type="entry name" value="FORMATE ACETYLTRANSFERASE 3-RELATED"/>
    <property type="match status" value="1"/>
</dbReference>
<protein>
    <submittedName>
        <fullName evidence="6">Pyruvate formate lyase family protein</fullName>
    </submittedName>
</protein>
<dbReference type="SUPFAM" id="SSF51998">
    <property type="entry name" value="PFL-like glycyl radical enzymes"/>
    <property type="match status" value="1"/>
</dbReference>
<dbReference type="AlphaFoldDB" id="A0AAJ1IIK6"/>
<keyword evidence="1 3" id="KW-0556">Organic radical</keyword>
<evidence type="ECO:0000259" key="4">
    <source>
        <dbReference type="PROSITE" id="PS51149"/>
    </source>
</evidence>
<organism evidence="6 7">
    <name type="scientific">Candidatus Thalassospirochaeta sargassi</name>
    <dbReference type="NCBI Taxonomy" id="3119039"/>
    <lineage>
        <taxon>Bacteria</taxon>
        <taxon>Pseudomonadati</taxon>
        <taxon>Spirochaetota</taxon>
        <taxon>Spirochaetia</taxon>
        <taxon>Spirochaetales</taxon>
        <taxon>Spirochaetaceae</taxon>
        <taxon>Candidatus Thalassospirochaeta</taxon>
    </lineage>
</organism>
<reference evidence="6 7" key="1">
    <citation type="submission" date="2022-12" db="EMBL/GenBank/DDBJ databases">
        <title>Metagenome assembled genome from gulf of manar.</title>
        <authorList>
            <person name="Kohli P."/>
            <person name="Pk S."/>
            <person name="Venkata Ramana C."/>
            <person name="Sasikala C."/>
        </authorList>
    </citation>
    <scope>NUCLEOTIDE SEQUENCE [LARGE SCALE GENOMIC DNA]</scope>
    <source>
        <strain evidence="6">JB008</strain>
    </source>
</reference>
<dbReference type="GO" id="GO:0005829">
    <property type="term" value="C:cytosol"/>
    <property type="evidence" value="ECO:0007669"/>
    <property type="project" value="TreeGrafter"/>
</dbReference>
<dbReference type="Pfam" id="PF02901">
    <property type="entry name" value="PFL-like"/>
    <property type="match status" value="1"/>
</dbReference>
<accession>A0AAJ1IIK6</accession>
<dbReference type="PANTHER" id="PTHR43641:SF2">
    <property type="entry name" value="DEHYDRATASE YBIW-RELATED"/>
    <property type="match status" value="1"/>
</dbReference>
<dbReference type="GO" id="GO:0016829">
    <property type="term" value="F:lyase activity"/>
    <property type="evidence" value="ECO:0007669"/>
    <property type="project" value="UniProtKB-KW"/>
</dbReference>
<comment type="caution">
    <text evidence="6">The sequence shown here is derived from an EMBL/GenBank/DDBJ whole genome shotgun (WGS) entry which is preliminary data.</text>
</comment>
<evidence type="ECO:0000313" key="7">
    <source>
        <dbReference type="Proteomes" id="UP001221217"/>
    </source>
</evidence>
<dbReference type="PROSITE" id="PS51554">
    <property type="entry name" value="PFL"/>
    <property type="match status" value="1"/>
</dbReference>
<feature type="domain" description="PFL" evidence="5">
    <location>
        <begin position="4"/>
        <end position="644"/>
    </location>
</feature>